<feature type="compositionally biased region" description="Polar residues" evidence="1">
    <location>
        <begin position="17"/>
        <end position="26"/>
    </location>
</feature>
<feature type="compositionally biased region" description="Basic and acidic residues" evidence="1">
    <location>
        <begin position="87"/>
        <end position="101"/>
    </location>
</feature>
<accession>A0A7Z0WJC0</accession>
<organism evidence="2 3">
    <name type="scientific">Actinophytocola xinjiangensis</name>
    <dbReference type="NCBI Taxonomy" id="485602"/>
    <lineage>
        <taxon>Bacteria</taxon>
        <taxon>Bacillati</taxon>
        <taxon>Actinomycetota</taxon>
        <taxon>Actinomycetes</taxon>
        <taxon>Pseudonocardiales</taxon>
        <taxon>Pseudonocardiaceae</taxon>
    </lineage>
</organism>
<feature type="region of interest" description="Disordered" evidence="1">
    <location>
        <begin position="1"/>
        <end position="54"/>
    </location>
</feature>
<dbReference type="EMBL" id="MSIF01000012">
    <property type="protein sequence ID" value="OLF08378.1"/>
    <property type="molecule type" value="Genomic_DNA"/>
</dbReference>
<dbReference type="OrthoDB" id="4377479at2"/>
<dbReference type="RefSeq" id="WP_075135120.1">
    <property type="nucleotide sequence ID" value="NZ_MSIF01000012.1"/>
</dbReference>
<evidence type="ECO:0000256" key="1">
    <source>
        <dbReference type="SAM" id="MobiDB-lite"/>
    </source>
</evidence>
<protein>
    <recommendedName>
        <fullName evidence="4">PspA domain-containing protein</fullName>
    </recommendedName>
</protein>
<dbReference type="Proteomes" id="UP000185696">
    <property type="component" value="Unassembled WGS sequence"/>
</dbReference>
<evidence type="ECO:0008006" key="4">
    <source>
        <dbReference type="Google" id="ProtNLM"/>
    </source>
</evidence>
<keyword evidence="3" id="KW-1185">Reference proteome</keyword>
<name>A0A7Z0WJC0_9PSEU</name>
<reference evidence="2 3" key="1">
    <citation type="submission" date="2016-12" db="EMBL/GenBank/DDBJ databases">
        <title>The draft genome sequence of Actinophytocola xinjiangensis.</title>
        <authorList>
            <person name="Wang W."/>
            <person name="Yuan L."/>
        </authorList>
    </citation>
    <scope>NUCLEOTIDE SEQUENCE [LARGE SCALE GENOMIC DNA]</scope>
    <source>
        <strain evidence="2 3">CGMCC 4.4663</strain>
    </source>
</reference>
<evidence type="ECO:0000313" key="3">
    <source>
        <dbReference type="Proteomes" id="UP000185696"/>
    </source>
</evidence>
<dbReference type="AlphaFoldDB" id="A0A7Z0WJC0"/>
<proteinExistence type="predicted"/>
<feature type="region of interest" description="Disordered" evidence="1">
    <location>
        <begin position="72"/>
        <end position="101"/>
    </location>
</feature>
<sequence length="113" mass="12245">MTNPQDPNAPNPEHTENSANSANPATPENAPIDAEIVEDPAPVQVPPGDYTEGGVPNFDYVRDQIENRFATSAGSGELAAQTPQGRSVDEQFAAREKAGRDRLEEIRRAMRES</sequence>
<comment type="caution">
    <text evidence="2">The sequence shown here is derived from an EMBL/GenBank/DDBJ whole genome shotgun (WGS) entry which is preliminary data.</text>
</comment>
<evidence type="ECO:0000313" key="2">
    <source>
        <dbReference type="EMBL" id="OLF08378.1"/>
    </source>
</evidence>
<gene>
    <name evidence="2" type="ORF">BLA60_23460</name>
</gene>